<dbReference type="InterPro" id="IPR001753">
    <property type="entry name" value="Enoyl-CoA_hydra/iso"/>
</dbReference>
<keyword evidence="3" id="KW-0276">Fatty acid metabolism</keyword>
<evidence type="ECO:0000256" key="7">
    <source>
        <dbReference type="ARBA" id="ARBA00023098"/>
    </source>
</evidence>
<proteinExistence type="predicted"/>
<keyword evidence="5" id="KW-0560">Oxidoreductase</keyword>
<dbReference type="InterPro" id="IPR006108">
    <property type="entry name" value="3HC_DH_C"/>
</dbReference>
<dbReference type="Proteomes" id="UP000076128">
    <property type="component" value="Chromosome"/>
</dbReference>
<evidence type="ECO:0000256" key="6">
    <source>
        <dbReference type="ARBA" id="ARBA00023027"/>
    </source>
</evidence>
<organism evidence="15 16">
    <name type="scientific">Frigidibacter mobilis</name>
    <dbReference type="NCBI Taxonomy" id="1335048"/>
    <lineage>
        <taxon>Bacteria</taxon>
        <taxon>Pseudomonadati</taxon>
        <taxon>Pseudomonadota</taxon>
        <taxon>Alphaproteobacteria</taxon>
        <taxon>Rhodobacterales</taxon>
        <taxon>Paracoccaceae</taxon>
        <taxon>Frigidibacter</taxon>
    </lineage>
</organism>
<gene>
    <name evidence="15" type="ORF">AKL17_3095</name>
</gene>
<dbReference type="Gene3D" id="3.90.226.10">
    <property type="entry name" value="2-enoyl-CoA Hydratase, Chain A, domain 1"/>
    <property type="match status" value="1"/>
</dbReference>
<evidence type="ECO:0000256" key="8">
    <source>
        <dbReference type="ARBA" id="ARBA00023140"/>
    </source>
</evidence>
<feature type="domain" description="3-hydroxyacyl-CoA dehydrogenase NAD binding" evidence="14">
    <location>
        <begin position="293"/>
        <end position="470"/>
    </location>
</feature>
<dbReference type="Pfam" id="PF02737">
    <property type="entry name" value="3HCDH_N"/>
    <property type="match status" value="1"/>
</dbReference>
<dbReference type="GO" id="GO:0004300">
    <property type="term" value="F:enoyl-CoA hydratase activity"/>
    <property type="evidence" value="ECO:0007669"/>
    <property type="project" value="UniProtKB-ARBA"/>
</dbReference>
<dbReference type="SUPFAM" id="SSF48179">
    <property type="entry name" value="6-phosphogluconate dehydrogenase C-terminal domain-like"/>
    <property type="match status" value="2"/>
</dbReference>
<evidence type="ECO:0000256" key="10">
    <source>
        <dbReference type="ARBA" id="ARBA00023239"/>
    </source>
</evidence>
<evidence type="ECO:0000256" key="9">
    <source>
        <dbReference type="ARBA" id="ARBA00023235"/>
    </source>
</evidence>
<evidence type="ECO:0000256" key="5">
    <source>
        <dbReference type="ARBA" id="ARBA00023002"/>
    </source>
</evidence>
<keyword evidence="8" id="KW-0576">Peroxisome</keyword>
<comment type="pathway">
    <text evidence="2">Lipid metabolism; fatty acid beta-oxidation.</text>
</comment>
<dbReference type="KEGG" id="daa:AKL17_3095"/>
<dbReference type="GO" id="GO:0006635">
    <property type="term" value="P:fatty acid beta-oxidation"/>
    <property type="evidence" value="ECO:0007669"/>
    <property type="project" value="UniProtKB-UniPathway"/>
</dbReference>
<comment type="catalytic activity">
    <reaction evidence="12">
        <text>a (3S)-3-hydroxyacyl-CoA + NAD(+) = a 3-oxoacyl-CoA + NADH + H(+)</text>
        <dbReference type="Rhea" id="RHEA:22432"/>
        <dbReference type="ChEBI" id="CHEBI:15378"/>
        <dbReference type="ChEBI" id="CHEBI:57318"/>
        <dbReference type="ChEBI" id="CHEBI:57540"/>
        <dbReference type="ChEBI" id="CHEBI:57945"/>
        <dbReference type="ChEBI" id="CHEBI:90726"/>
        <dbReference type="EC" id="1.1.1.35"/>
    </reaction>
</comment>
<keyword evidence="9" id="KW-0413">Isomerase</keyword>
<evidence type="ECO:0000259" key="14">
    <source>
        <dbReference type="Pfam" id="PF02737"/>
    </source>
</evidence>
<dbReference type="Pfam" id="PF00378">
    <property type="entry name" value="ECH_1"/>
    <property type="match status" value="1"/>
</dbReference>
<dbReference type="Gene3D" id="3.40.50.720">
    <property type="entry name" value="NAD(P)-binding Rossmann-like Domain"/>
    <property type="match status" value="1"/>
</dbReference>
<dbReference type="Pfam" id="PF00725">
    <property type="entry name" value="3HCDH"/>
    <property type="match status" value="1"/>
</dbReference>
<evidence type="ECO:0000256" key="12">
    <source>
        <dbReference type="ARBA" id="ARBA00049556"/>
    </source>
</evidence>
<dbReference type="InterPro" id="IPR029045">
    <property type="entry name" value="ClpP/crotonase-like_dom_sf"/>
</dbReference>
<dbReference type="InterPro" id="IPR006176">
    <property type="entry name" value="3-OHacyl-CoA_DH_NAD-bd"/>
</dbReference>
<feature type="domain" description="3-hydroxyacyl-CoA dehydrogenase C-terminal" evidence="13">
    <location>
        <begin position="473"/>
        <end position="557"/>
    </location>
</feature>
<dbReference type="InterPro" id="IPR008927">
    <property type="entry name" value="6-PGluconate_DH-like_C_sf"/>
</dbReference>
<dbReference type="SUPFAM" id="SSF52096">
    <property type="entry name" value="ClpP/crotonase"/>
    <property type="match status" value="1"/>
</dbReference>
<dbReference type="PANTHER" id="PTHR23309">
    <property type="entry name" value="3-HYDROXYACYL-COA DEHYROGENASE"/>
    <property type="match status" value="1"/>
</dbReference>
<evidence type="ECO:0000256" key="4">
    <source>
        <dbReference type="ARBA" id="ARBA00022963"/>
    </source>
</evidence>
<evidence type="ECO:0000256" key="11">
    <source>
        <dbReference type="ARBA" id="ARBA00023268"/>
    </source>
</evidence>
<evidence type="ECO:0000256" key="1">
    <source>
        <dbReference type="ARBA" id="ARBA00004275"/>
    </source>
</evidence>
<dbReference type="UniPathway" id="UPA00659"/>
<dbReference type="AlphaFoldDB" id="A0A159Z704"/>
<keyword evidence="10" id="KW-0456">Lyase</keyword>
<dbReference type="FunFam" id="3.40.50.720:FF:000009">
    <property type="entry name" value="Fatty oxidation complex, alpha subunit"/>
    <property type="match status" value="1"/>
</dbReference>
<dbReference type="EMBL" id="CP012661">
    <property type="protein sequence ID" value="AMY70328.1"/>
    <property type="molecule type" value="Genomic_DNA"/>
</dbReference>
<dbReference type="SUPFAM" id="SSF51735">
    <property type="entry name" value="NAD(P)-binding Rossmann-fold domains"/>
    <property type="match status" value="1"/>
</dbReference>
<keyword evidence="6" id="KW-0520">NAD</keyword>
<name>A0A159Z704_9RHOB</name>
<dbReference type="GO" id="GO:0070403">
    <property type="term" value="F:NAD+ binding"/>
    <property type="evidence" value="ECO:0007669"/>
    <property type="project" value="InterPro"/>
</dbReference>
<reference evidence="15 16" key="1">
    <citation type="submission" date="2015-09" db="EMBL/GenBank/DDBJ databases">
        <title>Complete genome sequence of Defluviimonas alba cai42t isolated from an oilfield in Xinjiang.</title>
        <authorList>
            <person name="Geng S."/>
            <person name="Pan X."/>
            <person name="Wu X."/>
        </authorList>
    </citation>
    <scope>NUCLEOTIDE SEQUENCE [LARGE SCALE GENOMIC DNA]</scope>
    <source>
        <strain evidence="16">cai42</strain>
    </source>
</reference>
<dbReference type="InterPro" id="IPR036291">
    <property type="entry name" value="NAD(P)-bd_dom_sf"/>
</dbReference>
<keyword evidence="11" id="KW-0511">Multifunctional enzyme</keyword>
<evidence type="ECO:0000313" key="16">
    <source>
        <dbReference type="Proteomes" id="UP000076128"/>
    </source>
</evidence>
<evidence type="ECO:0000256" key="2">
    <source>
        <dbReference type="ARBA" id="ARBA00005005"/>
    </source>
</evidence>
<dbReference type="GO" id="GO:0016853">
    <property type="term" value="F:isomerase activity"/>
    <property type="evidence" value="ECO:0007669"/>
    <property type="project" value="UniProtKB-KW"/>
</dbReference>
<sequence>MTRTPLSDTVTAERIGRVLVIRIDNPPLNLLSASVRQGMARGLAEAVAAPGVAAIVMVCAGKTGWSGADIREFGGPIARPDLPELVADIAASPKPVIAALHGRVLGGGFEIALAATARIAAPGTRLGLPEIRLGLVPGCGGIEAVTRLAGTEAALDICLSGREVPAEEALRLGLIDAVAAGEMTEAAIRLAGAPPTRPPARPDPDAPARIAGWAATTGARLRGQAAPAEALALIEAAALDPAAPLDGQSRAAFDRLERGPQSAALRHLFAAERKLRDLPALPEGAADLPIEIVGIVGAGTMGSGIATAMLAAGLTVLLHDADAQRLARGRDLIAGNLDGAVRRGKISLAGRDAALARLQLAPALAALSAADLLIEAVYESMAVKKAVFSQLDAIARPGAILATNTSFLNIDDIAAATRRPAHVLGTHFFSPAHVMKLLEVVRAAETAPAVIRAVMLLGQRIGKVAVCVGNCPGFVGNRILLRRQQAAMGLLLQGASPYDIDRAMEAFGLPMGPFRMADLAGLDVGWDRDTSAGRSVEEVFCEAGRFGRKNGLGYYDYDASGRASSSEGALALIAGFRAKAGHDAEASAAQLGPEALLQRLLDPMLEETGKIIAEGIVQRPSDIDVIWVHGYGWPAWRGGPSWYRDHRG</sequence>
<dbReference type="Gene3D" id="1.10.1040.50">
    <property type="match status" value="1"/>
</dbReference>
<keyword evidence="16" id="KW-1185">Reference proteome</keyword>
<dbReference type="GO" id="GO:0003857">
    <property type="term" value="F:(3S)-3-hydroxyacyl-CoA dehydrogenase (NAD+) activity"/>
    <property type="evidence" value="ECO:0007669"/>
    <property type="project" value="UniProtKB-EC"/>
</dbReference>
<evidence type="ECO:0000259" key="13">
    <source>
        <dbReference type="Pfam" id="PF00725"/>
    </source>
</evidence>
<comment type="subcellular location">
    <subcellularLocation>
        <location evidence="1">Peroxisome</location>
    </subcellularLocation>
</comment>
<keyword evidence="4" id="KW-0442">Lipid degradation</keyword>
<dbReference type="STRING" id="1335048.AKL17_3095"/>
<dbReference type="PANTHER" id="PTHR23309:SF51">
    <property type="entry name" value="3-HYDROXYACYL-COA DEHYDROGENASE-RELATED"/>
    <property type="match status" value="1"/>
</dbReference>
<dbReference type="PATRIC" id="fig|1335048.3.peg.3215"/>
<evidence type="ECO:0000313" key="15">
    <source>
        <dbReference type="EMBL" id="AMY70328.1"/>
    </source>
</evidence>
<evidence type="ECO:0000256" key="3">
    <source>
        <dbReference type="ARBA" id="ARBA00022832"/>
    </source>
</evidence>
<keyword evidence="7" id="KW-0443">Lipid metabolism</keyword>
<protein>
    <submittedName>
        <fullName evidence="15">3-hydroxyacyl-CoA dehydrogenase / short chain enoyl-CoA hydratase</fullName>
    </submittedName>
</protein>
<accession>A0A159Z704</accession>
<dbReference type="CDD" id="cd06558">
    <property type="entry name" value="crotonase-like"/>
    <property type="match status" value="1"/>
</dbReference>
<dbReference type="RefSeq" id="WP_166507142.1">
    <property type="nucleotide sequence ID" value="NZ_CP012661.1"/>
</dbReference>